<keyword evidence="3" id="KW-1185">Reference proteome</keyword>
<proteinExistence type="predicted"/>
<organism evidence="2 3">
    <name type="scientific">Solanum verrucosum</name>
    <dbReference type="NCBI Taxonomy" id="315347"/>
    <lineage>
        <taxon>Eukaryota</taxon>
        <taxon>Viridiplantae</taxon>
        <taxon>Streptophyta</taxon>
        <taxon>Embryophyta</taxon>
        <taxon>Tracheophyta</taxon>
        <taxon>Spermatophyta</taxon>
        <taxon>Magnoliopsida</taxon>
        <taxon>eudicotyledons</taxon>
        <taxon>Gunneridae</taxon>
        <taxon>Pentapetalae</taxon>
        <taxon>asterids</taxon>
        <taxon>lamiids</taxon>
        <taxon>Solanales</taxon>
        <taxon>Solanaceae</taxon>
        <taxon>Solanoideae</taxon>
        <taxon>Solaneae</taxon>
        <taxon>Solanum</taxon>
    </lineage>
</organism>
<keyword evidence="1" id="KW-1133">Transmembrane helix</keyword>
<feature type="transmembrane region" description="Helical" evidence="1">
    <location>
        <begin position="151"/>
        <end position="172"/>
    </location>
</feature>
<evidence type="ECO:0000313" key="2">
    <source>
        <dbReference type="EMBL" id="WMV38346.1"/>
    </source>
</evidence>
<keyword evidence="1" id="KW-0812">Transmembrane</keyword>
<keyword evidence="1" id="KW-0472">Membrane</keyword>
<name>A0AAF0U325_SOLVR</name>
<gene>
    <name evidence="2" type="ORF">MTR67_031731</name>
</gene>
<evidence type="ECO:0000313" key="3">
    <source>
        <dbReference type="Proteomes" id="UP001234989"/>
    </source>
</evidence>
<sequence length="175" mass="19640">MMSVRYRKAPPLLALGWGRIFAWCVQVQVGILIDSSTRIRGSALPVSNHIGLACINMYVGYDLKGPVIFDVMLPDLLSPQLSQLGFMRLVKKQKLSPRNVGRYNIIRRIDLLYAKVLVATLVWQVQVGILIDSSTRIRGSAVSWALSRPVLMSLIEAIVDTIFWVSFCSFQFPTT</sequence>
<reference evidence="2" key="1">
    <citation type="submission" date="2023-08" db="EMBL/GenBank/DDBJ databases">
        <title>A de novo genome assembly of Solanum verrucosum Schlechtendal, a Mexican diploid species geographically isolated from the other diploid A-genome species in potato relatives.</title>
        <authorList>
            <person name="Hosaka K."/>
        </authorList>
    </citation>
    <scope>NUCLEOTIDE SEQUENCE</scope>
    <source>
        <tissue evidence="2">Young leaves</tissue>
    </source>
</reference>
<feature type="transmembrane region" description="Helical" evidence="1">
    <location>
        <begin position="111"/>
        <end position="131"/>
    </location>
</feature>
<evidence type="ECO:0000256" key="1">
    <source>
        <dbReference type="SAM" id="Phobius"/>
    </source>
</evidence>
<protein>
    <submittedName>
        <fullName evidence="2">Uncharacterized protein</fullName>
    </submittedName>
</protein>
<dbReference type="Proteomes" id="UP001234989">
    <property type="component" value="Chromosome 7"/>
</dbReference>
<dbReference type="AlphaFoldDB" id="A0AAF0U325"/>
<accession>A0AAF0U325</accession>
<dbReference type="EMBL" id="CP133618">
    <property type="protein sequence ID" value="WMV38346.1"/>
    <property type="molecule type" value="Genomic_DNA"/>
</dbReference>